<organism evidence="2 3">
    <name type="scientific">Aspergillus cavernicola</name>
    <dbReference type="NCBI Taxonomy" id="176166"/>
    <lineage>
        <taxon>Eukaryota</taxon>
        <taxon>Fungi</taxon>
        <taxon>Dikarya</taxon>
        <taxon>Ascomycota</taxon>
        <taxon>Pezizomycotina</taxon>
        <taxon>Eurotiomycetes</taxon>
        <taxon>Eurotiomycetidae</taxon>
        <taxon>Eurotiales</taxon>
        <taxon>Aspergillaceae</taxon>
        <taxon>Aspergillus</taxon>
        <taxon>Aspergillus subgen. Nidulantes</taxon>
    </lineage>
</organism>
<dbReference type="Proteomes" id="UP001610335">
    <property type="component" value="Unassembled WGS sequence"/>
</dbReference>
<accession>A0ABR4I911</accession>
<keyword evidence="1" id="KW-0472">Membrane</keyword>
<evidence type="ECO:0000256" key="1">
    <source>
        <dbReference type="SAM" id="Phobius"/>
    </source>
</evidence>
<dbReference type="Pfam" id="PF14087">
    <property type="entry name" value="DUF4267"/>
    <property type="match status" value="1"/>
</dbReference>
<name>A0ABR4I911_9EURO</name>
<comment type="caution">
    <text evidence="2">The sequence shown here is derived from an EMBL/GenBank/DDBJ whole genome shotgun (WGS) entry which is preliminary data.</text>
</comment>
<dbReference type="EMBL" id="JBFXLS010000045">
    <property type="protein sequence ID" value="KAL2824238.1"/>
    <property type="molecule type" value="Genomic_DNA"/>
</dbReference>
<evidence type="ECO:0000313" key="2">
    <source>
        <dbReference type="EMBL" id="KAL2824238.1"/>
    </source>
</evidence>
<keyword evidence="1" id="KW-1133">Transmembrane helix</keyword>
<dbReference type="InterPro" id="IPR025363">
    <property type="entry name" value="DUF4267"/>
</dbReference>
<reference evidence="2 3" key="1">
    <citation type="submission" date="2024-07" db="EMBL/GenBank/DDBJ databases">
        <title>Section-level genome sequencing and comparative genomics of Aspergillus sections Usti and Cavernicolus.</title>
        <authorList>
            <consortium name="Lawrence Berkeley National Laboratory"/>
            <person name="Nybo J.L."/>
            <person name="Vesth T.C."/>
            <person name="Theobald S."/>
            <person name="Frisvad J.C."/>
            <person name="Larsen T.O."/>
            <person name="Kjaerboelling I."/>
            <person name="Rothschild-Mancinelli K."/>
            <person name="Lyhne E.K."/>
            <person name="Kogle M.E."/>
            <person name="Barry K."/>
            <person name="Clum A."/>
            <person name="Na H."/>
            <person name="Ledsgaard L."/>
            <person name="Lin J."/>
            <person name="Lipzen A."/>
            <person name="Kuo A."/>
            <person name="Riley R."/>
            <person name="Mondo S."/>
            <person name="LaButti K."/>
            <person name="Haridas S."/>
            <person name="Pangalinan J."/>
            <person name="Salamov A.A."/>
            <person name="Simmons B.A."/>
            <person name="Magnuson J.K."/>
            <person name="Chen J."/>
            <person name="Drula E."/>
            <person name="Henrissat B."/>
            <person name="Wiebenga A."/>
            <person name="Lubbers R.J."/>
            <person name="Gomes A.C."/>
            <person name="Makela M.R."/>
            <person name="Stajich J."/>
            <person name="Grigoriev I.V."/>
            <person name="Mortensen U.H."/>
            <person name="De vries R.P."/>
            <person name="Baker S.E."/>
            <person name="Andersen M.R."/>
        </authorList>
    </citation>
    <scope>NUCLEOTIDE SEQUENCE [LARGE SCALE GENOMIC DNA]</scope>
    <source>
        <strain evidence="2 3">CBS 600.67</strain>
    </source>
</reference>
<keyword evidence="1" id="KW-0812">Transmembrane</keyword>
<protein>
    <submittedName>
        <fullName evidence="2">Uncharacterized protein</fullName>
    </submittedName>
</protein>
<gene>
    <name evidence="2" type="ORF">BDW59DRAFT_87309</name>
</gene>
<feature type="transmembrane region" description="Helical" evidence="1">
    <location>
        <begin position="88"/>
        <end position="111"/>
    </location>
</feature>
<evidence type="ECO:0000313" key="3">
    <source>
        <dbReference type="Proteomes" id="UP001610335"/>
    </source>
</evidence>
<sequence length="149" mass="16676">MASLIQSFLDPFSSRLIWIIGNISVVRGIRCWISPASQYEEYGLPLEQSTEPTAQSGATSPLIYVKGIRDFGYGVMLMTLHNMGDERAVTVLVANGALMTLADAFVVWRFGGAHTRTAWQHLLIGVLFAVWYWLRLPSQQGYQVTVKPR</sequence>
<keyword evidence="3" id="KW-1185">Reference proteome</keyword>
<feature type="transmembrane region" description="Helical" evidence="1">
    <location>
        <begin position="117"/>
        <end position="134"/>
    </location>
</feature>
<proteinExistence type="predicted"/>